<dbReference type="SUPFAM" id="SSF54909">
    <property type="entry name" value="Dimeric alpha+beta barrel"/>
    <property type="match status" value="1"/>
</dbReference>
<feature type="transmembrane region" description="Helical" evidence="1">
    <location>
        <begin position="151"/>
        <end position="170"/>
    </location>
</feature>
<name>A0A5P8W804_9NOSO</name>
<dbReference type="Proteomes" id="UP000326678">
    <property type="component" value="Chromosome Gxm1"/>
</dbReference>
<reference evidence="2 3" key="1">
    <citation type="submission" date="2019-10" db="EMBL/GenBank/DDBJ databases">
        <title>Genomic and transcriptomic insights into the perfect genentic adaptation of a filamentous nitrogen-fixing cyanobacterium to rice fields.</title>
        <authorList>
            <person name="Chen Z."/>
        </authorList>
    </citation>
    <scope>NUCLEOTIDE SEQUENCE [LARGE SCALE GENOMIC DNA]</scope>
    <source>
        <strain evidence="2">CCNUC1</strain>
    </source>
</reference>
<dbReference type="PANTHER" id="PTHR40057">
    <property type="entry name" value="SLR1162 PROTEIN"/>
    <property type="match status" value="1"/>
</dbReference>
<evidence type="ECO:0000313" key="2">
    <source>
        <dbReference type="EMBL" id="QFS48895.1"/>
    </source>
</evidence>
<keyword evidence="1" id="KW-0472">Membrane</keyword>
<accession>A0A5P8W804</accession>
<evidence type="ECO:0000256" key="1">
    <source>
        <dbReference type="SAM" id="Phobius"/>
    </source>
</evidence>
<organism evidence="2 3">
    <name type="scientific">Nostoc sphaeroides CCNUC1</name>
    <dbReference type="NCBI Taxonomy" id="2653204"/>
    <lineage>
        <taxon>Bacteria</taxon>
        <taxon>Bacillati</taxon>
        <taxon>Cyanobacteriota</taxon>
        <taxon>Cyanophyceae</taxon>
        <taxon>Nostocales</taxon>
        <taxon>Nostocaceae</taxon>
        <taxon>Nostoc</taxon>
    </lineage>
</organism>
<keyword evidence="1" id="KW-1133">Transmembrane helix</keyword>
<keyword evidence="1" id="KW-0812">Transmembrane</keyword>
<dbReference type="EMBL" id="CP045226">
    <property type="protein sequence ID" value="QFS48895.1"/>
    <property type="molecule type" value="Genomic_DNA"/>
</dbReference>
<feature type="transmembrane region" description="Helical" evidence="1">
    <location>
        <begin position="124"/>
        <end position="145"/>
    </location>
</feature>
<dbReference type="InterPro" id="IPR038762">
    <property type="entry name" value="ABM_predict"/>
</dbReference>
<dbReference type="InterPro" id="IPR011008">
    <property type="entry name" value="Dimeric_a/b-barrel"/>
</dbReference>
<sequence length="188" mass="21793">MEMEQDDQFVTVVITQLVKPGCENAYEIWLKDITSVARTYIGHMGTNVIRPQLGVRNEYVIIFRFDGYENLKVWMTSRDREYWLNQGKHLVESDPDVQQLCGLEAWFSLPGQPLKTPPRYKTALLTWGAVFVLINLLSTFIVPLLRGLPPLIISLIVTITMVLLLTYIVMPRVSRLFSFWLYPKSRKV</sequence>
<keyword evidence="3" id="KW-1185">Reference proteome</keyword>
<evidence type="ECO:0008006" key="4">
    <source>
        <dbReference type="Google" id="ProtNLM"/>
    </source>
</evidence>
<dbReference type="KEGG" id="nsh:GXM_06389"/>
<proteinExistence type="predicted"/>
<evidence type="ECO:0000313" key="3">
    <source>
        <dbReference type="Proteomes" id="UP000326678"/>
    </source>
</evidence>
<dbReference type="PANTHER" id="PTHR40057:SF1">
    <property type="entry name" value="SLR1162 PROTEIN"/>
    <property type="match status" value="1"/>
</dbReference>
<protein>
    <recommendedName>
        <fullName evidence="4">Antibiotic biosynthesis monooxygenase</fullName>
    </recommendedName>
</protein>
<gene>
    <name evidence="2" type="ORF">GXM_06389</name>
</gene>
<dbReference type="AlphaFoldDB" id="A0A5P8W804"/>